<accession>A0A8H7U9H2</accession>
<dbReference type="AlphaFoldDB" id="A0A8H7U9H2"/>
<evidence type="ECO:0000256" key="1">
    <source>
        <dbReference type="SAM" id="MobiDB-lite"/>
    </source>
</evidence>
<dbReference type="OrthoDB" id="10447612at2759"/>
<gene>
    <name evidence="2" type="ORF">INT43_008108</name>
</gene>
<comment type="caution">
    <text evidence="2">The sequence shown here is derived from an EMBL/GenBank/DDBJ whole genome shotgun (WGS) entry which is preliminary data.</text>
</comment>
<evidence type="ECO:0000313" key="3">
    <source>
        <dbReference type="Proteomes" id="UP000654370"/>
    </source>
</evidence>
<name>A0A8H7U9H2_MORIS</name>
<keyword evidence="3" id="KW-1185">Reference proteome</keyword>
<feature type="region of interest" description="Disordered" evidence="1">
    <location>
        <begin position="93"/>
        <end position="134"/>
    </location>
</feature>
<sequence length="249" mass="28543">MVQEGRATTAEEDNPFLATSDGDTRIEESESNDSVTEEECELNDDEDDEDDDDDENIHSLGIRKLSDIRFPEYVDGLEDPRIKFTREDTFRSVLERKNGRKSDEPPRTPQRQNDTRSSKMTYDDESPCRPDRTPQKTVKRLRREEHFGIVGLCDPEQANSAWLITNKSPKVRSETIHDTQSMAVVVSIGYQISEYSISEEVLELLKVSQNKSTIAGGQVQFTQSITISFFQIIATGRRRNHLIKRQVKE</sequence>
<evidence type="ECO:0000313" key="2">
    <source>
        <dbReference type="EMBL" id="KAG2171728.1"/>
    </source>
</evidence>
<dbReference type="EMBL" id="JAEPQZ010000019">
    <property type="protein sequence ID" value="KAG2171728.1"/>
    <property type="molecule type" value="Genomic_DNA"/>
</dbReference>
<reference evidence="2" key="1">
    <citation type="submission" date="2020-12" db="EMBL/GenBank/DDBJ databases">
        <title>Metabolic potential, ecology and presence of endohyphal bacteria is reflected in genomic diversity of Mucoromycotina.</title>
        <authorList>
            <person name="Muszewska A."/>
            <person name="Okrasinska A."/>
            <person name="Steczkiewicz K."/>
            <person name="Drgas O."/>
            <person name="Orlowska M."/>
            <person name="Perlinska-Lenart U."/>
            <person name="Aleksandrzak-Piekarczyk T."/>
            <person name="Szatraj K."/>
            <person name="Zielenkiewicz U."/>
            <person name="Pilsyk S."/>
            <person name="Malc E."/>
            <person name="Mieczkowski P."/>
            <person name="Kruszewska J.S."/>
            <person name="Biernat P."/>
            <person name="Pawlowska J."/>
        </authorList>
    </citation>
    <scope>NUCLEOTIDE SEQUENCE</scope>
    <source>
        <strain evidence="2">WA0000067209</strain>
    </source>
</reference>
<protein>
    <submittedName>
        <fullName evidence="2">Uncharacterized protein</fullName>
    </submittedName>
</protein>
<proteinExistence type="predicted"/>
<organism evidence="2 3">
    <name type="scientific">Mortierella isabellina</name>
    <name type="common">Filamentous fungus</name>
    <name type="synonym">Umbelopsis isabellina</name>
    <dbReference type="NCBI Taxonomy" id="91625"/>
    <lineage>
        <taxon>Eukaryota</taxon>
        <taxon>Fungi</taxon>
        <taxon>Fungi incertae sedis</taxon>
        <taxon>Mucoromycota</taxon>
        <taxon>Mucoromycotina</taxon>
        <taxon>Umbelopsidomycetes</taxon>
        <taxon>Umbelopsidales</taxon>
        <taxon>Umbelopsidaceae</taxon>
        <taxon>Umbelopsis</taxon>
    </lineage>
</organism>
<feature type="region of interest" description="Disordered" evidence="1">
    <location>
        <begin position="1"/>
        <end position="60"/>
    </location>
</feature>
<dbReference type="Proteomes" id="UP000654370">
    <property type="component" value="Unassembled WGS sequence"/>
</dbReference>
<feature type="compositionally biased region" description="Basic and acidic residues" evidence="1">
    <location>
        <begin position="93"/>
        <end position="106"/>
    </location>
</feature>
<feature type="compositionally biased region" description="Acidic residues" evidence="1">
    <location>
        <begin position="29"/>
        <end position="55"/>
    </location>
</feature>